<dbReference type="PANTHER" id="PTHR20854:SF4">
    <property type="entry name" value="INOSITOL-1-MONOPHOSPHATASE-RELATED"/>
    <property type="match status" value="1"/>
</dbReference>
<dbReference type="Gene3D" id="3.30.540.10">
    <property type="entry name" value="Fructose-1,6-Bisphosphatase, subunit A, domain 1"/>
    <property type="match status" value="1"/>
</dbReference>
<dbReference type="Pfam" id="PF00459">
    <property type="entry name" value="Inositol_P"/>
    <property type="match status" value="1"/>
</dbReference>
<dbReference type="RefSeq" id="WP_354194011.1">
    <property type="nucleotide sequence ID" value="NZ_JBEPML010000005.1"/>
</dbReference>
<evidence type="ECO:0000313" key="6">
    <source>
        <dbReference type="Proteomes" id="UP001549076"/>
    </source>
</evidence>
<organism evidence="5 6">
    <name type="scientific">Aquamicrobium terrae</name>
    <dbReference type="NCBI Taxonomy" id="1324945"/>
    <lineage>
        <taxon>Bacteria</taxon>
        <taxon>Pseudomonadati</taxon>
        <taxon>Pseudomonadota</taxon>
        <taxon>Alphaproteobacteria</taxon>
        <taxon>Hyphomicrobiales</taxon>
        <taxon>Phyllobacteriaceae</taxon>
        <taxon>Aquamicrobium</taxon>
    </lineage>
</organism>
<dbReference type="SUPFAM" id="SSF56655">
    <property type="entry name" value="Carbohydrate phosphatase"/>
    <property type="match status" value="1"/>
</dbReference>
<dbReference type="Gene3D" id="3.40.190.80">
    <property type="match status" value="1"/>
</dbReference>
<sequence length="276" mass="29317">MLISETDARTVGHVLREAAQNEILPRFRQLAHGQVRRKSSAHDLVTDADVAAERTISAALARAFPSAVVVGEEAAAADASILDRLPSADLAFVIDPVDGTKNFASGLPLFGVIAAVLVSGEVAGGVIYDPILDDFAFAVRGEGAWTENAEGVRGDLKVSATTALSDMSGLVSWKALPEPVRSTVATNLAQFAVVNSYRCVAHEYRFLCAGHADFSMYAKLMPWDHAAGWLLHREAGGYSARLDGSPYLPTRTDGGILYAADKGNWDAIHGALFGVH</sequence>
<keyword evidence="2" id="KW-0479">Metal-binding</keyword>
<comment type="similarity">
    <text evidence="1">Belongs to the inositol monophosphatase superfamily.</text>
</comment>
<dbReference type="PROSITE" id="PS00629">
    <property type="entry name" value="IMP_1"/>
    <property type="match status" value="1"/>
</dbReference>
<dbReference type="InterPro" id="IPR000760">
    <property type="entry name" value="Inositol_monophosphatase-like"/>
</dbReference>
<dbReference type="EMBL" id="JBEPML010000005">
    <property type="protein sequence ID" value="MET3791686.1"/>
    <property type="molecule type" value="Genomic_DNA"/>
</dbReference>
<comment type="caution">
    <text evidence="5">The sequence shown here is derived from an EMBL/GenBank/DDBJ whole genome shotgun (WGS) entry which is preliminary data.</text>
</comment>
<evidence type="ECO:0000313" key="5">
    <source>
        <dbReference type="EMBL" id="MET3791686.1"/>
    </source>
</evidence>
<accession>A0ABV2MXZ9</accession>
<evidence type="ECO:0000256" key="3">
    <source>
        <dbReference type="ARBA" id="ARBA00022801"/>
    </source>
</evidence>
<proteinExistence type="inferred from homology"/>
<dbReference type="Proteomes" id="UP001549076">
    <property type="component" value="Unassembled WGS sequence"/>
</dbReference>
<gene>
    <name evidence="5" type="ORF">ABID37_001894</name>
</gene>
<keyword evidence="6" id="KW-1185">Reference proteome</keyword>
<keyword evidence="3" id="KW-0378">Hydrolase</keyword>
<evidence type="ECO:0000256" key="2">
    <source>
        <dbReference type="ARBA" id="ARBA00022723"/>
    </source>
</evidence>
<keyword evidence="4" id="KW-0460">Magnesium</keyword>
<dbReference type="PANTHER" id="PTHR20854">
    <property type="entry name" value="INOSITOL MONOPHOSPHATASE"/>
    <property type="match status" value="1"/>
</dbReference>
<dbReference type="PRINTS" id="PR00377">
    <property type="entry name" value="IMPHPHTASES"/>
</dbReference>
<protein>
    <submittedName>
        <fullName evidence="5">Fructose-1,6-bisphosphatase/inositol monophosphatase family enzyme</fullName>
    </submittedName>
</protein>
<evidence type="ECO:0000256" key="4">
    <source>
        <dbReference type="ARBA" id="ARBA00022842"/>
    </source>
</evidence>
<name>A0ABV2MXZ9_9HYPH</name>
<dbReference type="InterPro" id="IPR020583">
    <property type="entry name" value="Inositol_monoP_metal-BS"/>
</dbReference>
<reference evidence="5 6" key="1">
    <citation type="submission" date="2024-06" db="EMBL/GenBank/DDBJ databases">
        <title>Genomic Encyclopedia of Type Strains, Phase IV (KMG-IV): sequencing the most valuable type-strain genomes for metagenomic binning, comparative biology and taxonomic classification.</title>
        <authorList>
            <person name="Goeker M."/>
        </authorList>
    </citation>
    <scope>NUCLEOTIDE SEQUENCE [LARGE SCALE GENOMIC DNA]</scope>
    <source>
        <strain evidence="5 6">DSM 27865</strain>
    </source>
</reference>
<evidence type="ECO:0000256" key="1">
    <source>
        <dbReference type="ARBA" id="ARBA00009759"/>
    </source>
</evidence>